<comment type="caution">
    <text evidence="4">The sequence shown here is derived from an EMBL/GenBank/DDBJ whole genome shotgun (WGS) entry which is preliminary data.</text>
</comment>
<protein>
    <recommendedName>
        <fullName evidence="1">D-inositol 3-phosphate glycosyltransferase</fullName>
    </recommendedName>
</protein>
<evidence type="ECO:0000256" key="2">
    <source>
        <dbReference type="ARBA" id="ARBA00022679"/>
    </source>
</evidence>
<name>A0A919UFF3_9MICO</name>
<keyword evidence="2 4" id="KW-0808">Transferase</keyword>
<feature type="domain" description="Glycosyl transferase family 1" evidence="3">
    <location>
        <begin position="203"/>
        <end position="336"/>
    </location>
</feature>
<dbReference type="Gene3D" id="3.40.50.2000">
    <property type="entry name" value="Glycogen Phosphorylase B"/>
    <property type="match status" value="2"/>
</dbReference>
<keyword evidence="5" id="KW-1185">Reference proteome</keyword>
<dbReference type="AlphaFoldDB" id="A0A919UFF3"/>
<evidence type="ECO:0000256" key="1">
    <source>
        <dbReference type="ARBA" id="ARBA00021292"/>
    </source>
</evidence>
<sequence>MSGVLVHEWIAQSGGSENVLEAMSEIYPDSDIVCLWNDSTGRFDERRVRETWLARSPLRRSKAAALPVMPWTWRRVAGEDYDWALISSHLFAHHVNFRDPQIERYVYVHTPARYIWNPELDARGAGVAARAVAARFKGLDRRRAQEGSSFAANSEFVRRRIRDAWGVDSRVIHPPVEVEAIQSGDWEAQLTEDEAGVLDSLPETFLLGASRFIPYKRLDLVVRAGEASGMPVVLAGRGPEHARLQARVAAATVPARIVASPSDALLRALYARAAAFVFPAIEDFGIMPVEAMAAGTPVVAQAVGGAAESVVPGVTGALTTFASDAEIARAVADAVGLERDAIRAHARTFDHSRFDSAIREWVGR</sequence>
<dbReference type="InterPro" id="IPR050194">
    <property type="entry name" value="Glycosyltransferase_grp1"/>
</dbReference>
<dbReference type="Proteomes" id="UP000652354">
    <property type="component" value="Unassembled WGS sequence"/>
</dbReference>
<reference evidence="4" key="1">
    <citation type="submission" date="2021-01" db="EMBL/GenBank/DDBJ databases">
        <title>Whole genome shotgun sequence of Demequina activiva NBRC 110675.</title>
        <authorList>
            <person name="Komaki H."/>
            <person name="Tamura T."/>
        </authorList>
    </citation>
    <scope>NUCLEOTIDE SEQUENCE</scope>
    <source>
        <strain evidence="4">NBRC 110675</strain>
    </source>
</reference>
<dbReference type="SUPFAM" id="SSF53756">
    <property type="entry name" value="UDP-Glycosyltransferase/glycogen phosphorylase"/>
    <property type="match status" value="1"/>
</dbReference>
<organism evidence="4 5">
    <name type="scientific">Demequina activiva</name>
    <dbReference type="NCBI Taxonomy" id="1582364"/>
    <lineage>
        <taxon>Bacteria</taxon>
        <taxon>Bacillati</taxon>
        <taxon>Actinomycetota</taxon>
        <taxon>Actinomycetes</taxon>
        <taxon>Micrococcales</taxon>
        <taxon>Demequinaceae</taxon>
        <taxon>Demequina</taxon>
    </lineage>
</organism>
<dbReference type="Pfam" id="PF00534">
    <property type="entry name" value="Glycos_transf_1"/>
    <property type="match status" value="1"/>
</dbReference>
<dbReference type="PANTHER" id="PTHR45947">
    <property type="entry name" value="SULFOQUINOVOSYL TRANSFERASE SQD2"/>
    <property type="match status" value="1"/>
</dbReference>
<evidence type="ECO:0000313" key="4">
    <source>
        <dbReference type="EMBL" id="GIG53424.1"/>
    </source>
</evidence>
<dbReference type="EMBL" id="BONR01000001">
    <property type="protein sequence ID" value="GIG53424.1"/>
    <property type="molecule type" value="Genomic_DNA"/>
</dbReference>
<gene>
    <name evidence="4" type="ORF">Dac01nite_01760</name>
</gene>
<dbReference type="InterPro" id="IPR001296">
    <property type="entry name" value="Glyco_trans_1"/>
</dbReference>
<dbReference type="RefSeq" id="WP_203652891.1">
    <property type="nucleotide sequence ID" value="NZ_BONR01000001.1"/>
</dbReference>
<evidence type="ECO:0000259" key="3">
    <source>
        <dbReference type="Pfam" id="PF00534"/>
    </source>
</evidence>
<proteinExistence type="predicted"/>
<evidence type="ECO:0000313" key="5">
    <source>
        <dbReference type="Proteomes" id="UP000652354"/>
    </source>
</evidence>
<accession>A0A919UFF3</accession>
<dbReference type="PANTHER" id="PTHR45947:SF3">
    <property type="entry name" value="SULFOQUINOVOSYL TRANSFERASE SQD2"/>
    <property type="match status" value="1"/>
</dbReference>
<dbReference type="GO" id="GO:0016757">
    <property type="term" value="F:glycosyltransferase activity"/>
    <property type="evidence" value="ECO:0007669"/>
    <property type="project" value="InterPro"/>
</dbReference>